<protein>
    <recommendedName>
        <fullName evidence="2">histidine kinase</fullName>
        <ecNumber evidence="2">2.7.13.3</ecNumber>
    </recommendedName>
</protein>
<dbReference type="InterPro" id="IPR003594">
    <property type="entry name" value="HATPase_dom"/>
</dbReference>
<dbReference type="InterPro" id="IPR005467">
    <property type="entry name" value="His_kinase_dom"/>
</dbReference>
<evidence type="ECO:0000259" key="7">
    <source>
        <dbReference type="PROSITE" id="PS50109"/>
    </source>
</evidence>
<evidence type="ECO:0000256" key="5">
    <source>
        <dbReference type="ARBA" id="ARBA00023012"/>
    </source>
</evidence>
<evidence type="ECO:0000256" key="2">
    <source>
        <dbReference type="ARBA" id="ARBA00012438"/>
    </source>
</evidence>
<dbReference type="Gene3D" id="3.30.565.10">
    <property type="entry name" value="Histidine kinase-like ATPase, C-terminal domain"/>
    <property type="match status" value="1"/>
</dbReference>
<dbReference type="SMART" id="SM00387">
    <property type="entry name" value="HATPase_c"/>
    <property type="match status" value="1"/>
</dbReference>
<dbReference type="InterPro" id="IPR004358">
    <property type="entry name" value="Sig_transdc_His_kin-like_C"/>
</dbReference>
<evidence type="ECO:0000313" key="8">
    <source>
        <dbReference type="EMBL" id="SEH68393.1"/>
    </source>
</evidence>
<dbReference type="PANTHER" id="PTHR43711:SF1">
    <property type="entry name" value="HISTIDINE KINASE 1"/>
    <property type="match status" value="1"/>
</dbReference>
<evidence type="ECO:0000256" key="3">
    <source>
        <dbReference type="ARBA" id="ARBA00022679"/>
    </source>
</evidence>
<dbReference type="GO" id="GO:0000160">
    <property type="term" value="P:phosphorelay signal transduction system"/>
    <property type="evidence" value="ECO:0007669"/>
    <property type="project" value="UniProtKB-KW"/>
</dbReference>
<feature type="compositionally biased region" description="Polar residues" evidence="6">
    <location>
        <begin position="23"/>
        <end position="32"/>
    </location>
</feature>
<dbReference type="AlphaFoldDB" id="A0A1H6KA92"/>
<dbReference type="CDD" id="cd00075">
    <property type="entry name" value="HATPase"/>
    <property type="match status" value="1"/>
</dbReference>
<feature type="non-terminal residue" evidence="8">
    <location>
        <position position="1"/>
    </location>
</feature>
<dbReference type="PROSITE" id="PS50109">
    <property type="entry name" value="HIS_KIN"/>
    <property type="match status" value="1"/>
</dbReference>
<dbReference type="PRINTS" id="PR00344">
    <property type="entry name" value="BCTRLSENSOR"/>
</dbReference>
<accession>A0A1H6KA92</accession>
<organism evidence="8 9">
    <name type="scientific">Halopenitus malekzadehii</name>
    <dbReference type="NCBI Taxonomy" id="1267564"/>
    <lineage>
        <taxon>Archaea</taxon>
        <taxon>Methanobacteriati</taxon>
        <taxon>Methanobacteriota</taxon>
        <taxon>Stenosarchaea group</taxon>
        <taxon>Halobacteria</taxon>
        <taxon>Halobacteriales</taxon>
        <taxon>Haloferacaceae</taxon>
        <taxon>Halopenitus</taxon>
    </lineage>
</organism>
<dbReference type="RefSeq" id="WP_143040924.1">
    <property type="nucleotide sequence ID" value="NZ_FNWU01000033.1"/>
</dbReference>
<feature type="region of interest" description="Disordered" evidence="6">
    <location>
        <begin position="1"/>
        <end position="41"/>
    </location>
</feature>
<dbReference type="InterPro" id="IPR036890">
    <property type="entry name" value="HATPase_C_sf"/>
</dbReference>
<keyword evidence="3" id="KW-0808">Transferase</keyword>
<reference evidence="8 9" key="1">
    <citation type="submission" date="2016-10" db="EMBL/GenBank/DDBJ databases">
        <authorList>
            <person name="de Groot N.N."/>
        </authorList>
    </citation>
    <scope>NUCLEOTIDE SEQUENCE [LARGE SCALE GENOMIC DNA]</scope>
    <source>
        <strain evidence="8 9">IBRC-M10418</strain>
    </source>
</reference>
<keyword evidence="5" id="KW-0902">Two-component regulatory system</keyword>
<dbReference type="PANTHER" id="PTHR43711">
    <property type="entry name" value="TWO-COMPONENT HISTIDINE KINASE"/>
    <property type="match status" value="1"/>
</dbReference>
<dbReference type="Pfam" id="PF02518">
    <property type="entry name" value="HATPase_c"/>
    <property type="match status" value="1"/>
</dbReference>
<comment type="catalytic activity">
    <reaction evidence="1">
        <text>ATP + protein L-histidine = ADP + protein N-phospho-L-histidine.</text>
        <dbReference type="EC" id="2.7.13.3"/>
    </reaction>
</comment>
<dbReference type="STRING" id="1267564.SAMN05192561_1331"/>
<evidence type="ECO:0000256" key="6">
    <source>
        <dbReference type="SAM" id="MobiDB-lite"/>
    </source>
</evidence>
<gene>
    <name evidence="8" type="ORF">SAMN05192561_1331</name>
</gene>
<dbReference type="EC" id="2.7.13.3" evidence="2"/>
<proteinExistence type="predicted"/>
<sequence>EDAVEHGSTSPRSNTREDAVEHGSTSPRSNTHGDAVEQGTDDVVVRVGTLENGNGIYVEDDGPGIPEENRDRIFSEGYTTSENGSGFGLAIVQQIVDAHNWQIRAIESVDGGARFEISGIETAS</sequence>
<feature type="domain" description="Histidine kinase" evidence="7">
    <location>
        <begin position="56"/>
        <end position="123"/>
    </location>
</feature>
<evidence type="ECO:0000256" key="1">
    <source>
        <dbReference type="ARBA" id="ARBA00000085"/>
    </source>
</evidence>
<name>A0A1H6KA92_9EURY</name>
<dbReference type="OrthoDB" id="8127at2157"/>
<keyword evidence="4 8" id="KW-0418">Kinase</keyword>
<dbReference type="SUPFAM" id="SSF55874">
    <property type="entry name" value="ATPase domain of HSP90 chaperone/DNA topoisomerase II/histidine kinase"/>
    <property type="match status" value="1"/>
</dbReference>
<dbReference type="GO" id="GO:0004673">
    <property type="term" value="F:protein histidine kinase activity"/>
    <property type="evidence" value="ECO:0007669"/>
    <property type="project" value="UniProtKB-EC"/>
</dbReference>
<evidence type="ECO:0000256" key="4">
    <source>
        <dbReference type="ARBA" id="ARBA00022777"/>
    </source>
</evidence>
<keyword evidence="9" id="KW-1185">Reference proteome</keyword>
<dbReference type="Proteomes" id="UP000199215">
    <property type="component" value="Unassembled WGS sequence"/>
</dbReference>
<evidence type="ECO:0000313" key="9">
    <source>
        <dbReference type="Proteomes" id="UP000199215"/>
    </source>
</evidence>
<dbReference type="InterPro" id="IPR050736">
    <property type="entry name" value="Sensor_HK_Regulatory"/>
</dbReference>
<dbReference type="EMBL" id="FNWU01000033">
    <property type="protein sequence ID" value="SEH68393.1"/>
    <property type="molecule type" value="Genomic_DNA"/>
</dbReference>